<accession>M8B142</accession>
<dbReference type="InterPro" id="IPR036691">
    <property type="entry name" value="Endo/exonu/phosph_ase_sf"/>
</dbReference>
<evidence type="ECO:0000259" key="2">
    <source>
        <dbReference type="Pfam" id="PF03372"/>
    </source>
</evidence>
<dbReference type="PANTHER" id="PTHR12121">
    <property type="entry name" value="CARBON CATABOLITE REPRESSOR PROTEIN 4"/>
    <property type="match status" value="1"/>
</dbReference>
<evidence type="ECO:0000313" key="3">
    <source>
        <dbReference type="EMBL" id="EMS67234.1"/>
    </source>
</evidence>
<feature type="region of interest" description="Disordered" evidence="1">
    <location>
        <begin position="724"/>
        <end position="755"/>
    </location>
</feature>
<dbReference type="InterPro" id="IPR005135">
    <property type="entry name" value="Endo/exonuclease/phosphatase"/>
</dbReference>
<dbReference type="AlphaFoldDB" id="M8B142"/>
<dbReference type="EMBL" id="KD021932">
    <property type="protein sequence ID" value="EMS67234.1"/>
    <property type="molecule type" value="Genomic_DNA"/>
</dbReference>
<dbReference type="OMA" id="HFNGSEN"/>
<feature type="compositionally biased region" description="Basic and acidic residues" evidence="1">
    <location>
        <begin position="605"/>
        <end position="615"/>
    </location>
</feature>
<feature type="domain" description="Endonuclease/exonuclease/phosphatase" evidence="2">
    <location>
        <begin position="308"/>
        <end position="491"/>
    </location>
</feature>
<feature type="compositionally biased region" description="Pro residues" evidence="1">
    <location>
        <begin position="141"/>
        <end position="159"/>
    </location>
</feature>
<dbReference type="Pfam" id="PF03372">
    <property type="entry name" value="Exo_endo_phos"/>
    <property type="match status" value="1"/>
</dbReference>
<reference evidence="3" key="1">
    <citation type="journal article" date="2013" name="Nature">
        <title>Draft genome of the wheat A-genome progenitor Triticum urartu.</title>
        <authorList>
            <person name="Ling H.Q."/>
            <person name="Zhao S."/>
            <person name="Liu D."/>
            <person name="Wang J."/>
            <person name="Sun H."/>
            <person name="Zhang C."/>
            <person name="Fan H."/>
            <person name="Li D."/>
            <person name="Dong L."/>
            <person name="Tao Y."/>
            <person name="Gao C."/>
            <person name="Wu H."/>
            <person name="Li Y."/>
            <person name="Cui Y."/>
            <person name="Guo X."/>
            <person name="Zheng S."/>
            <person name="Wang B."/>
            <person name="Yu K."/>
            <person name="Liang Q."/>
            <person name="Yang W."/>
            <person name="Lou X."/>
            <person name="Chen J."/>
            <person name="Feng M."/>
            <person name="Jian J."/>
            <person name="Zhang X."/>
            <person name="Luo G."/>
            <person name="Jiang Y."/>
            <person name="Liu J."/>
            <person name="Wang Z."/>
            <person name="Sha Y."/>
            <person name="Zhang B."/>
            <person name="Wu H."/>
            <person name="Tang D."/>
            <person name="Shen Q."/>
            <person name="Xue P."/>
            <person name="Zou S."/>
            <person name="Wang X."/>
            <person name="Liu X."/>
            <person name="Wang F."/>
            <person name="Yang Y."/>
            <person name="An X."/>
            <person name="Dong Z."/>
            <person name="Zhang K."/>
            <person name="Zhang X."/>
            <person name="Luo M.C."/>
            <person name="Dvorak J."/>
            <person name="Tong Y."/>
            <person name="Wang J."/>
            <person name="Yang H."/>
            <person name="Li Z."/>
            <person name="Wang D."/>
            <person name="Zhang A."/>
            <person name="Wang J."/>
        </authorList>
    </citation>
    <scope>NUCLEOTIDE SEQUENCE</scope>
</reference>
<dbReference type="GO" id="GO:0000175">
    <property type="term" value="F:3'-5'-RNA exonuclease activity"/>
    <property type="evidence" value="ECO:0007669"/>
    <property type="project" value="TreeGrafter"/>
</dbReference>
<feature type="region of interest" description="Disordered" evidence="1">
    <location>
        <begin position="54"/>
        <end position="172"/>
    </location>
</feature>
<sequence>MAEEAATAATDVTLAFNPWVTKAKAPGAFSMDGWGGRPRERPDCRRGRLRRCSLANSKAASGRDSSRWISERTQCAGGGGEGRFGNSGEESRQGSSRPHRGYSSRPPPPSAYADAELVSGDSYLSTEPAANDSVRRGGGPRAPPPQYRHGPPVQPPPPYVYGYGQPQPQPQPQLQVQPYGFVPYNYNHPPQTPFPGSQYGYGTPNQYGHWHPQPYRVVPPNGGFLPQNAGFRPAAPQLHPSLAQYKREWRSVQKLPPRHAERFKVLSYNILADYLAQEHQDLYRDIPSFIMDWNWRKNRIGLEISWWRPDIICFQEVDKFTDLEQEMSARGYSGIWKMRTGNAVDGCAIFWRTARFRLCYKEDIEFNKLGLRDNVAQLCVLESVFRRNVQTGSTHLSTSPIHPQQAKQVVICNIHVLYNPKRGDIKVGQIRTLLDQAYATSKRWNDAPVILCGDFNATPKSPFYFAISYAVILIFNTNKLNLFGLARNAISGQQTSSHGLYTGSNTSRYTFRPPLYTTNGREGRIITRNVHKHQSEAKSLVRDSCLAGREPVLTATASTSCFNSESSKYFGNNISSSGPSNLDEQGLSSCFAGLAKDACNSDGEAHAKATEREEGAAVDSSSEECSGGIKAESKEPDVGGVQCSQTDVCDEAFQSDSSEAIDSRHLLSSELSGRIDSVRELRGVSSKDSNSQGDLSGSVICEDVTGGFEGNSVQSDMSLNISKENPGEKEKCNESMSGHNNCTTPGSESSHFSDSLKSADARGKMGNMRVEEEINTGSPVKLTHQINSTTSDSCGNECTPEVINNHLDLYSCPEEFGNHACSVEDDVAANENLCSNVISDPTSFKEFSGDNECLHVDNDQLPKISNGSQHAHKVVPYGGYYNDPYRWTVDEIKAATGKEECTYVEHNLKVRSVYTDVEDFNGTKDANKEPLVTSYNRKFMGTVDYIWASEDLQTVSVLDTFPEVILKEANGFPTKLVFLPYRHTLYQQQQQQQQQQSL</sequence>
<proteinExistence type="predicted"/>
<dbReference type="InterPro" id="IPR050410">
    <property type="entry name" value="CCR4/nocturin_mRNA_transcr"/>
</dbReference>
<name>M8B142_TRIUA</name>
<dbReference type="PANTHER" id="PTHR12121:SF85">
    <property type="entry name" value="CARBON CATABOLITE REPRESSOR PROTEIN 4 HOMOLOG 6"/>
    <property type="match status" value="1"/>
</dbReference>
<feature type="compositionally biased region" description="Low complexity" evidence="1">
    <location>
        <begin position="160"/>
        <end position="172"/>
    </location>
</feature>
<gene>
    <name evidence="3" type="ORF">TRIUR3_32569</name>
</gene>
<feature type="compositionally biased region" description="Polar residues" evidence="1">
    <location>
        <begin position="734"/>
        <end position="755"/>
    </location>
</feature>
<feature type="region of interest" description="Disordered" evidence="1">
    <location>
        <begin position="605"/>
        <end position="640"/>
    </location>
</feature>
<feature type="compositionally biased region" description="Gly residues" evidence="1">
    <location>
        <begin position="76"/>
        <end position="85"/>
    </location>
</feature>
<evidence type="ECO:0000256" key="1">
    <source>
        <dbReference type="SAM" id="MobiDB-lite"/>
    </source>
</evidence>
<dbReference type="SUPFAM" id="SSF56219">
    <property type="entry name" value="DNase I-like"/>
    <property type="match status" value="1"/>
</dbReference>
<organism evidence="3">
    <name type="scientific">Triticum urartu</name>
    <name type="common">Red wild einkorn</name>
    <name type="synonym">Crithodium urartu</name>
    <dbReference type="NCBI Taxonomy" id="4572"/>
    <lineage>
        <taxon>Eukaryota</taxon>
        <taxon>Viridiplantae</taxon>
        <taxon>Streptophyta</taxon>
        <taxon>Embryophyta</taxon>
        <taxon>Tracheophyta</taxon>
        <taxon>Spermatophyta</taxon>
        <taxon>Magnoliopsida</taxon>
        <taxon>Liliopsida</taxon>
        <taxon>Poales</taxon>
        <taxon>Poaceae</taxon>
        <taxon>BOP clade</taxon>
        <taxon>Pooideae</taxon>
        <taxon>Triticodae</taxon>
        <taxon>Triticeae</taxon>
        <taxon>Triticinae</taxon>
        <taxon>Triticum</taxon>
    </lineage>
</organism>
<dbReference type="eggNOG" id="KOG2338">
    <property type="taxonomic scope" value="Eukaryota"/>
</dbReference>
<dbReference type="Gene3D" id="3.60.10.10">
    <property type="entry name" value="Endonuclease/exonuclease/phosphatase"/>
    <property type="match status" value="2"/>
</dbReference>
<protein>
    <recommendedName>
        <fullName evidence="2">Endonuclease/exonuclease/phosphatase domain-containing protein</fullName>
    </recommendedName>
</protein>